<comment type="caution">
    <text evidence="12">The sequence shown here is derived from an EMBL/GenBank/DDBJ whole genome shotgun (WGS) entry which is preliminary data.</text>
</comment>
<name>C9LUW2_SELS3</name>
<dbReference type="SFLD" id="SFLDG01066">
    <property type="entry name" value="organic_radical-activating_enz"/>
    <property type="match status" value="1"/>
</dbReference>
<dbReference type="Gene3D" id="3.20.20.70">
    <property type="entry name" value="Aldolase class I"/>
    <property type="match status" value="1"/>
</dbReference>
<dbReference type="GO" id="GO:0005737">
    <property type="term" value="C:cytoplasm"/>
    <property type="evidence" value="ECO:0007669"/>
    <property type="project" value="UniProtKB-SubCell"/>
</dbReference>
<dbReference type="STRING" id="546271.Selsp_2238"/>
<dbReference type="InterPro" id="IPR007197">
    <property type="entry name" value="rSAM"/>
</dbReference>
<dbReference type="InterPro" id="IPR012838">
    <property type="entry name" value="PFL1_activating"/>
</dbReference>
<evidence type="ECO:0000259" key="11">
    <source>
        <dbReference type="PROSITE" id="PS51918"/>
    </source>
</evidence>
<evidence type="ECO:0000256" key="8">
    <source>
        <dbReference type="ARBA" id="ARBA00023004"/>
    </source>
</evidence>
<evidence type="ECO:0000256" key="9">
    <source>
        <dbReference type="ARBA" id="ARBA00023014"/>
    </source>
</evidence>
<evidence type="ECO:0000256" key="7">
    <source>
        <dbReference type="ARBA" id="ARBA00023002"/>
    </source>
</evidence>
<evidence type="ECO:0000256" key="5">
    <source>
        <dbReference type="ARBA" id="ARBA00022691"/>
    </source>
</evidence>
<comment type="cofactor">
    <cofactor evidence="10">
        <name>[4Fe-4S] cluster</name>
        <dbReference type="ChEBI" id="CHEBI:49883"/>
    </cofactor>
    <text evidence="10">Binds 1 [4Fe-4S] cluster. The cluster is coordinated with 3 cysteines and an exchangeable S-adenosyl-L-methionine.</text>
</comment>
<keyword evidence="6 10" id="KW-0479">Metal-binding</keyword>
<organism evidence="12 13">
    <name type="scientific">Selenomonas sputigena (strain ATCC 35185 / DSM 20758 / CCUG 44933 / VPI D19B-28)</name>
    <dbReference type="NCBI Taxonomy" id="546271"/>
    <lineage>
        <taxon>Bacteria</taxon>
        <taxon>Bacillati</taxon>
        <taxon>Bacillota</taxon>
        <taxon>Negativicutes</taxon>
        <taxon>Selenomonadales</taxon>
        <taxon>Selenomonadaceae</taxon>
        <taxon>Selenomonas</taxon>
    </lineage>
</organism>
<evidence type="ECO:0000256" key="10">
    <source>
        <dbReference type="RuleBase" id="RU362053"/>
    </source>
</evidence>
<keyword evidence="7 10" id="KW-0560">Oxidoreductase</keyword>
<proteinExistence type="inferred from homology"/>
<dbReference type="SFLD" id="SFLDS00029">
    <property type="entry name" value="Radical_SAM"/>
    <property type="match status" value="1"/>
</dbReference>
<dbReference type="GO" id="GO:0046872">
    <property type="term" value="F:metal ion binding"/>
    <property type="evidence" value="ECO:0007669"/>
    <property type="project" value="UniProtKB-UniRule"/>
</dbReference>
<dbReference type="InterPro" id="IPR013785">
    <property type="entry name" value="Aldolase_TIM"/>
</dbReference>
<dbReference type="GO" id="GO:0016829">
    <property type="term" value="F:lyase activity"/>
    <property type="evidence" value="ECO:0007669"/>
    <property type="project" value="UniProtKB-KW"/>
</dbReference>
<feature type="domain" description="Radical SAM core" evidence="11">
    <location>
        <begin position="21"/>
        <end position="245"/>
    </location>
</feature>
<evidence type="ECO:0000256" key="2">
    <source>
        <dbReference type="ARBA" id="ARBA00009777"/>
    </source>
</evidence>
<dbReference type="RefSeq" id="WP_006192539.1">
    <property type="nucleotide sequence ID" value="NC_015437.1"/>
</dbReference>
<dbReference type="PROSITE" id="PS01087">
    <property type="entry name" value="RADICAL_ACTIVATING"/>
    <property type="match status" value="1"/>
</dbReference>
<keyword evidence="10" id="KW-0963">Cytoplasm</keyword>
<dbReference type="EC" id="1.97.1.4" evidence="10"/>
<evidence type="ECO:0000256" key="1">
    <source>
        <dbReference type="ARBA" id="ARBA00003141"/>
    </source>
</evidence>
<comment type="similarity">
    <text evidence="2 10">Belongs to the organic radical-activating enzymes family.</text>
</comment>
<dbReference type="PANTHER" id="PTHR30352:SF5">
    <property type="entry name" value="PYRUVATE FORMATE-LYASE 1-ACTIVATING ENZYME"/>
    <property type="match status" value="1"/>
</dbReference>
<dbReference type="AlphaFoldDB" id="C9LUW2"/>
<evidence type="ECO:0000256" key="4">
    <source>
        <dbReference type="ARBA" id="ARBA00022485"/>
    </source>
</evidence>
<reference evidence="12 13" key="1">
    <citation type="submission" date="2009-09" db="EMBL/GenBank/DDBJ databases">
        <authorList>
            <person name="Weinstock G."/>
            <person name="Sodergren E."/>
            <person name="Clifton S."/>
            <person name="Fulton L."/>
            <person name="Fulton B."/>
            <person name="Courtney L."/>
            <person name="Fronick C."/>
            <person name="Harrison M."/>
            <person name="Strong C."/>
            <person name="Farmer C."/>
            <person name="Delahaunty K."/>
            <person name="Markovic C."/>
            <person name="Hall O."/>
            <person name="Minx P."/>
            <person name="Tomlinson C."/>
            <person name="Mitreva M."/>
            <person name="Nelson J."/>
            <person name="Hou S."/>
            <person name="Wollam A."/>
            <person name="Pepin K.H."/>
            <person name="Johnson M."/>
            <person name="Bhonagiri V."/>
            <person name="Nash W.E."/>
            <person name="Warren W."/>
            <person name="Chinwalla A."/>
            <person name="Mardis E.R."/>
            <person name="Wilson R.K."/>
        </authorList>
    </citation>
    <scope>NUCLEOTIDE SEQUENCE [LARGE SCALE GENOMIC DNA]</scope>
    <source>
        <strain evidence="13">ATCC 35185 / DSM 20758 / VPI D19B-28</strain>
    </source>
</reference>
<evidence type="ECO:0000256" key="6">
    <source>
        <dbReference type="ARBA" id="ARBA00022723"/>
    </source>
</evidence>
<keyword evidence="5 10" id="KW-0949">S-adenosyl-L-methionine</keyword>
<dbReference type="PROSITE" id="PS51918">
    <property type="entry name" value="RADICAL_SAM"/>
    <property type="match status" value="1"/>
</dbReference>
<keyword evidence="8 10" id="KW-0408">Iron</keyword>
<dbReference type="CDD" id="cd01335">
    <property type="entry name" value="Radical_SAM"/>
    <property type="match status" value="1"/>
</dbReference>
<accession>C9LUW2</accession>
<dbReference type="InterPro" id="IPR001989">
    <property type="entry name" value="Radical_activat_CS"/>
</dbReference>
<dbReference type="InterPro" id="IPR034457">
    <property type="entry name" value="Organic_radical-activating"/>
</dbReference>
<dbReference type="GO" id="GO:0043365">
    <property type="term" value="F:[formate-C-acetyltransferase]-activating enzyme activity"/>
    <property type="evidence" value="ECO:0007669"/>
    <property type="project" value="UniProtKB-UniRule"/>
</dbReference>
<dbReference type="InterPro" id="IPR058240">
    <property type="entry name" value="rSAM_sf"/>
</dbReference>
<comment type="catalytic activity">
    <reaction evidence="10">
        <text>glycyl-[formate C-acetyltransferase] + reduced [flavodoxin] + S-adenosyl-L-methionine = glycin-2-yl radical-[formate C-acetyltransferase] + semiquinone [flavodoxin] + 5'-deoxyadenosine + L-methionine + H(+)</text>
        <dbReference type="Rhea" id="RHEA:19225"/>
        <dbReference type="Rhea" id="RHEA-COMP:10622"/>
        <dbReference type="Rhea" id="RHEA-COMP:12190"/>
        <dbReference type="Rhea" id="RHEA-COMP:12191"/>
        <dbReference type="Rhea" id="RHEA-COMP:14480"/>
        <dbReference type="ChEBI" id="CHEBI:15378"/>
        <dbReference type="ChEBI" id="CHEBI:17319"/>
        <dbReference type="ChEBI" id="CHEBI:29947"/>
        <dbReference type="ChEBI" id="CHEBI:32722"/>
        <dbReference type="ChEBI" id="CHEBI:57618"/>
        <dbReference type="ChEBI" id="CHEBI:57844"/>
        <dbReference type="ChEBI" id="CHEBI:59789"/>
        <dbReference type="ChEBI" id="CHEBI:140311"/>
        <dbReference type="EC" id="1.97.1.4"/>
    </reaction>
</comment>
<keyword evidence="9 10" id="KW-0411">Iron-sulfur</keyword>
<evidence type="ECO:0000256" key="3">
    <source>
        <dbReference type="ARBA" id="ARBA00021356"/>
    </source>
</evidence>
<dbReference type="InterPro" id="IPR012839">
    <property type="entry name" value="Organic_radical_activase"/>
</dbReference>
<dbReference type="Proteomes" id="UP000003505">
    <property type="component" value="Unassembled WGS sequence"/>
</dbReference>
<comment type="subcellular location">
    <subcellularLocation>
        <location evidence="10">Cytoplasm</location>
    </subcellularLocation>
</comment>
<evidence type="ECO:0000313" key="12">
    <source>
        <dbReference type="EMBL" id="EEX77378.1"/>
    </source>
</evidence>
<evidence type="ECO:0000313" key="13">
    <source>
        <dbReference type="Proteomes" id="UP000003505"/>
    </source>
</evidence>
<protein>
    <recommendedName>
        <fullName evidence="3 10">Pyruvate formate-lyase-activating enzyme</fullName>
        <ecNumber evidence="10">1.97.1.4</ecNumber>
    </recommendedName>
</protein>
<keyword evidence="12" id="KW-0670">Pyruvate</keyword>
<dbReference type="EMBL" id="ACKP02000019">
    <property type="protein sequence ID" value="EEX77378.1"/>
    <property type="molecule type" value="Genomic_DNA"/>
</dbReference>
<keyword evidence="12" id="KW-0456">Lyase</keyword>
<dbReference type="PANTHER" id="PTHR30352">
    <property type="entry name" value="PYRUVATE FORMATE-LYASE-ACTIVATING ENZYME"/>
    <property type="match status" value="1"/>
</dbReference>
<sequence>MRPCDGVPLGRIRSVESFGSVDGPGLRYIVFLAGCRLRCLYCHNPETWGAAGAEEKSAEAVLAAALRFRPYWKGGGGITVSGGEPLVQADFVAGLFRLAKEAGVSTCLDTAGEPFSRTDDAVLRAIAASDLVLLDIKHIDPEKHEALTGRRNENILDFARYLAKEKKPVWLRHVLVPGLTDDALSLNRLARFARSLGNIERFEVLPYHAMARAKYEKLHIPYPLPETREPRTDDIRRAEEILGVADYQGWRKK</sequence>
<dbReference type="PIRSF" id="PIRSF000371">
    <property type="entry name" value="PFL_act_enz"/>
    <property type="match status" value="1"/>
</dbReference>
<dbReference type="NCBIfam" id="TIGR02493">
    <property type="entry name" value="PFLA"/>
    <property type="match status" value="1"/>
</dbReference>
<gene>
    <name evidence="12" type="primary">pflA</name>
    <name evidence="12" type="ORF">SELSPUOL_01252</name>
</gene>
<dbReference type="eggNOG" id="COG1180">
    <property type="taxonomic scope" value="Bacteria"/>
</dbReference>
<keyword evidence="4 10" id="KW-0004">4Fe-4S</keyword>
<dbReference type="Pfam" id="PF04055">
    <property type="entry name" value="Radical_SAM"/>
    <property type="match status" value="1"/>
</dbReference>
<comment type="function">
    <text evidence="1 10">Activation of pyruvate formate-lyase under anaerobic conditions by generation of an organic free radical, using S-adenosylmethionine and reduced flavodoxin as cosubstrates to produce 5'-deoxy-adenosine.</text>
</comment>
<dbReference type="SUPFAM" id="SSF102114">
    <property type="entry name" value="Radical SAM enzymes"/>
    <property type="match status" value="1"/>
</dbReference>
<dbReference type="GO" id="GO:0051539">
    <property type="term" value="F:4 iron, 4 sulfur cluster binding"/>
    <property type="evidence" value="ECO:0007669"/>
    <property type="project" value="UniProtKB-UniRule"/>
</dbReference>